<dbReference type="EMBL" id="CP011494">
    <property type="protein sequence ID" value="AKO53693.1"/>
    <property type="molecule type" value="Genomic_DNA"/>
</dbReference>
<dbReference type="RefSeq" id="WP_048387702.1">
    <property type="nucleotide sequence ID" value="NZ_CP011494.1"/>
</dbReference>
<organism evidence="2 3">
    <name type="scientific">Marinobacter psychrophilus</name>
    <dbReference type="NCBI Taxonomy" id="330734"/>
    <lineage>
        <taxon>Bacteria</taxon>
        <taxon>Pseudomonadati</taxon>
        <taxon>Pseudomonadota</taxon>
        <taxon>Gammaproteobacteria</taxon>
        <taxon>Pseudomonadales</taxon>
        <taxon>Marinobacteraceae</taxon>
        <taxon>Marinobacter</taxon>
    </lineage>
</organism>
<dbReference type="STRING" id="330734.ABA45_15700"/>
<reference evidence="2 3" key="1">
    <citation type="submission" date="2015-05" db="EMBL/GenBank/DDBJ databases">
        <title>Complete genome of Marinobacter psychrophilus strain 20041T isolated from sea-ice of the Canadian Basin.</title>
        <authorList>
            <person name="Song L."/>
            <person name="Ren L."/>
            <person name="Yu Y."/>
            <person name="Wang X."/>
        </authorList>
    </citation>
    <scope>NUCLEOTIDE SEQUENCE [LARGE SCALE GENOMIC DNA]</scope>
    <source>
        <strain evidence="2 3">20041</strain>
    </source>
</reference>
<sequence>MQSNKLRMAIRATAAVAVLSMAGPASAVDFTAGDYEMSVYGYARLNATYDIDEDIAGRGTRSGDFSKINVGADEDDEVGGNFGADALQSRLGFKVMTPEGVKIVVEGDFRGTRGDSTGDFRLRHAFGEYNGVLIGRYWSNYSSFVGNTSQLEFDGVPGNAGYQFRASQVRYTTGSLSVSLEEPSTRIASAGSQSVKTEMPAITARFESSMDSLSYSAAAIVRQVGYDTGTEDDSAIGVGAFVAAKLALNDTFSIQGQVNVSEGANGYLWRSGSNYYGQDAYIDSNGDLETISGYGANLGVSMKTGDGSSVNVVYGVTELDLDDAVADTLTSGITSTASESNSTAAINYQWSPVKNVNMGVQYAFHMVDKVNGDSGDASRIHFAAQYNF</sequence>
<evidence type="ECO:0008006" key="4">
    <source>
        <dbReference type="Google" id="ProtNLM"/>
    </source>
</evidence>
<gene>
    <name evidence="2" type="ORF">ABA45_15700</name>
</gene>
<keyword evidence="3" id="KW-1185">Reference proteome</keyword>
<protein>
    <recommendedName>
        <fullName evidence="4">Porin</fullName>
    </recommendedName>
</protein>
<dbReference type="Proteomes" id="UP000036406">
    <property type="component" value="Chromosome"/>
</dbReference>
<dbReference type="SUPFAM" id="SSF56935">
    <property type="entry name" value="Porins"/>
    <property type="match status" value="1"/>
</dbReference>
<evidence type="ECO:0000313" key="2">
    <source>
        <dbReference type="EMBL" id="AKO53693.1"/>
    </source>
</evidence>
<proteinExistence type="predicted"/>
<dbReference type="PATRIC" id="fig|330734.3.peg.3304"/>
<accession>A0A0H4I7I1</accession>
<dbReference type="Pfam" id="PF19577">
    <property type="entry name" value="DcaP"/>
    <property type="match status" value="1"/>
</dbReference>
<feature type="signal peptide" evidence="1">
    <location>
        <begin position="1"/>
        <end position="27"/>
    </location>
</feature>
<dbReference type="KEGG" id="mpq:ABA45_15700"/>
<dbReference type="InterPro" id="IPR045748">
    <property type="entry name" value="DcaP"/>
</dbReference>
<feature type="chain" id="PRO_5005206121" description="Porin" evidence="1">
    <location>
        <begin position="28"/>
        <end position="388"/>
    </location>
</feature>
<evidence type="ECO:0000256" key="1">
    <source>
        <dbReference type="SAM" id="SignalP"/>
    </source>
</evidence>
<keyword evidence="1" id="KW-0732">Signal</keyword>
<name>A0A0H4I7I1_9GAMM</name>
<dbReference type="AlphaFoldDB" id="A0A0H4I7I1"/>
<evidence type="ECO:0000313" key="3">
    <source>
        <dbReference type="Proteomes" id="UP000036406"/>
    </source>
</evidence>